<keyword evidence="5" id="KW-1185">Reference proteome</keyword>
<sequence length="69" mass="7143">MQTLTLHIDGMTCGGCVKSATNALLAVNGVIDAKVSLENKNAEIRFDSSKTDAAALLEAVEDAGYDASL</sequence>
<accession>A0AAE9GZ01</accession>
<dbReference type="AlphaFoldDB" id="A0AAE9GZ01"/>
<evidence type="ECO:0000313" key="6">
    <source>
        <dbReference type="Proteomes" id="UP000829756"/>
    </source>
</evidence>
<dbReference type="Gene3D" id="3.30.70.100">
    <property type="match status" value="1"/>
</dbReference>
<dbReference type="PANTHER" id="PTHR46594:SF4">
    <property type="entry name" value="P-TYPE CATION-TRANSPORTING ATPASE"/>
    <property type="match status" value="1"/>
</dbReference>
<evidence type="ECO:0000259" key="2">
    <source>
        <dbReference type="PROSITE" id="PS50846"/>
    </source>
</evidence>
<name>A0AAE9GZ01_9NEIS</name>
<dbReference type="RefSeq" id="WP_132952382.1">
    <property type="nucleotide sequence ID" value="NZ_CP091507.1"/>
</dbReference>
<dbReference type="Proteomes" id="UP000294721">
    <property type="component" value="Unassembled WGS sequence"/>
</dbReference>
<dbReference type="InterPro" id="IPR001802">
    <property type="entry name" value="MerP/CopZ"/>
</dbReference>
<dbReference type="FunFam" id="3.30.70.100:FF:000005">
    <property type="entry name" value="Copper-exporting P-type ATPase A"/>
    <property type="match status" value="1"/>
</dbReference>
<feature type="domain" description="HMA" evidence="2">
    <location>
        <begin position="2"/>
        <end position="68"/>
    </location>
</feature>
<dbReference type="KEGG" id="usu:LVJ78_05515"/>
<dbReference type="CDD" id="cd00371">
    <property type="entry name" value="HMA"/>
    <property type="match status" value="1"/>
</dbReference>
<reference evidence="4" key="2">
    <citation type="submission" date="2021-12" db="EMBL/GenBank/DDBJ databases">
        <authorList>
            <person name="Veyrier F.J."/>
        </authorList>
    </citation>
    <scope>NUCLEOTIDE SEQUENCE</scope>
    <source>
        <strain evidence="4">1258/02</strain>
    </source>
</reference>
<proteinExistence type="predicted"/>
<dbReference type="Pfam" id="PF00403">
    <property type="entry name" value="HMA"/>
    <property type="match status" value="1"/>
</dbReference>
<dbReference type="PRINTS" id="PR00946">
    <property type="entry name" value="HGSCAVENGER"/>
</dbReference>
<dbReference type="Proteomes" id="UP000829756">
    <property type="component" value="Chromosome"/>
</dbReference>
<dbReference type="SUPFAM" id="SSF55008">
    <property type="entry name" value="HMA, heavy metal-associated domain"/>
    <property type="match status" value="1"/>
</dbReference>
<protein>
    <submittedName>
        <fullName evidence="3">Copper chaperone</fullName>
    </submittedName>
    <submittedName>
        <fullName evidence="4">Heavy-metal-associated domain-containing protein</fullName>
    </submittedName>
</protein>
<dbReference type="InterPro" id="IPR006121">
    <property type="entry name" value="HMA_dom"/>
</dbReference>
<dbReference type="EMBL" id="SLXE01000002">
    <property type="protein sequence ID" value="TCP10167.1"/>
    <property type="molecule type" value="Genomic_DNA"/>
</dbReference>
<organism evidence="4 6">
    <name type="scientific">Uruburuella suis</name>
    <dbReference type="NCBI Taxonomy" id="252130"/>
    <lineage>
        <taxon>Bacteria</taxon>
        <taxon>Pseudomonadati</taxon>
        <taxon>Pseudomonadota</taxon>
        <taxon>Betaproteobacteria</taxon>
        <taxon>Neisseriales</taxon>
        <taxon>Neisseriaceae</taxon>
        <taxon>Uruburuella</taxon>
    </lineage>
</organism>
<evidence type="ECO:0000256" key="1">
    <source>
        <dbReference type="ARBA" id="ARBA00022723"/>
    </source>
</evidence>
<evidence type="ECO:0000313" key="4">
    <source>
        <dbReference type="EMBL" id="UOO80455.1"/>
    </source>
</evidence>
<reference evidence="4" key="3">
    <citation type="journal article" date="2022" name="Res Sq">
        <title>Evolution of multicellular longitudinally dividing oral cavity symbionts (Neisseriaceae).</title>
        <authorList>
            <person name="Nyongesa S."/>
            <person name="Weber P."/>
            <person name="Bernet E."/>
            <person name="Pullido F."/>
            <person name="Nieckarz M."/>
            <person name="Delaby M."/>
            <person name="Nieves C."/>
            <person name="Viehboeck T."/>
            <person name="Krause N."/>
            <person name="Rivera-Millot A."/>
            <person name="Nakamura A."/>
            <person name="Vischer N."/>
            <person name="VanNieuwenhze M."/>
            <person name="Brun Y."/>
            <person name="Cava F."/>
            <person name="Bulgheresi S."/>
            <person name="Veyrier F."/>
        </authorList>
    </citation>
    <scope>NUCLEOTIDE SEQUENCE</scope>
    <source>
        <strain evidence="4">1258/02</strain>
    </source>
</reference>
<gene>
    <name evidence="3" type="ORF">EV680_10264</name>
    <name evidence="4" type="ORF">LVJ78_05515</name>
</gene>
<evidence type="ECO:0000313" key="5">
    <source>
        <dbReference type="Proteomes" id="UP000294721"/>
    </source>
</evidence>
<evidence type="ECO:0000313" key="3">
    <source>
        <dbReference type="EMBL" id="TCP10167.1"/>
    </source>
</evidence>
<dbReference type="PROSITE" id="PS50846">
    <property type="entry name" value="HMA_2"/>
    <property type="match status" value="1"/>
</dbReference>
<reference evidence="3 5" key="1">
    <citation type="submission" date="2019-03" db="EMBL/GenBank/DDBJ databases">
        <title>Genomic Encyclopedia of Type Strains, Phase IV (KMG-IV): sequencing the most valuable type-strain genomes for metagenomic binning, comparative biology and taxonomic classification.</title>
        <authorList>
            <person name="Goeker M."/>
        </authorList>
    </citation>
    <scope>NUCLEOTIDE SEQUENCE [LARGE SCALE GENOMIC DNA]</scope>
    <source>
        <strain evidence="3 5">DSM 17474</strain>
    </source>
</reference>
<dbReference type="InterPro" id="IPR036163">
    <property type="entry name" value="HMA_dom_sf"/>
</dbReference>
<dbReference type="PANTHER" id="PTHR46594">
    <property type="entry name" value="P-TYPE CATION-TRANSPORTING ATPASE"/>
    <property type="match status" value="1"/>
</dbReference>
<dbReference type="GO" id="GO:0046872">
    <property type="term" value="F:metal ion binding"/>
    <property type="evidence" value="ECO:0007669"/>
    <property type="project" value="UniProtKB-KW"/>
</dbReference>
<keyword evidence="1" id="KW-0479">Metal-binding</keyword>
<dbReference type="EMBL" id="CP091507">
    <property type="protein sequence ID" value="UOO80455.1"/>
    <property type="molecule type" value="Genomic_DNA"/>
</dbReference>